<dbReference type="EMBL" id="JAPEIS010000011">
    <property type="protein sequence ID" value="KAJ8062024.1"/>
    <property type="molecule type" value="Genomic_DNA"/>
</dbReference>
<accession>A0A9X0AFS4</accession>
<reference evidence="1" key="1">
    <citation type="submission" date="2022-11" db="EMBL/GenBank/DDBJ databases">
        <title>Genome Resource of Sclerotinia nivalis Strain SnTB1, a Plant Pathogen Isolated from American Ginseng.</title>
        <authorList>
            <person name="Fan S."/>
        </authorList>
    </citation>
    <scope>NUCLEOTIDE SEQUENCE</scope>
    <source>
        <strain evidence="1">SnTB1</strain>
    </source>
</reference>
<keyword evidence="2" id="KW-1185">Reference proteome</keyword>
<dbReference type="AlphaFoldDB" id="A0A9X0AFS4"/>
<sequence>MVRGAKTNQKRSYRAGVDQLHTSCAETAGAGDIRGLDNDGCKMGRPIGGFQLGDAVRYNDTKEELRINDDGSVHIPKMTRR</sequence>
<gene>
    <name evidence="1" type="ORF">OCU04_009805</name>
</gene>
<proteinExistence type="predicted"/>
<name>A0A9X0AFS4_9HELO</name>
<dbReference type="Proteomes" id="UP001152300">
    <property type="component" value="Unassembled WGS sequence"/>
</dbReference>
<protein>
    <submittedName>
        <fullName evidence="1">Uncharacterized protein</fullName>
    </submittedName>
</protein>
<organism evidence="1 2">
    <name type="scientific">Sclerotinia nivalis</name>
    <dbReference type="NCBI Taxonomy" id="352851"/>
    <lineage>
        <taxon>Eukaryota</taxon>
        <taxon>Fungi</taxon>
        <taxon>Dikarya</taxon>
        <taxon>Ascomycota</taxon>
        <taxon>Pezizomycotina</taxon>
        <taxon>Leotiomycetes</taxon>
        <taxon>Helotiales</taxon>
        <taxon>Sclerotiniaceae</taxon>
        <taxon>Sclerotinia</taxon>
    </lineage>
</organism>
<comment type="caution">
    <text evidence="1">The sequence shown here is derived from an EMBL/GenBank/DDBJ whole genome shotgun (WGS) entry which is preliminary data.</text>
</comment>
<evidence type="ECO:0000313" key="1">
    <source>
        <dbReference type="EMBL" id="KAJ8062024.1"/>
    </source>
</evidence>
<evidence type="ECO:0000313" key="2">
    <source>
        <dbReference type="Proteomes" id="UP001152300"/>
    </source>
</evidence>